<feature type="domain" description="YlxR" evidence="1">
    <location>
        <begin position="9"/>
        <end position="80"/>
    </location>
</feature>
<comment type="caution">
    <text evidence="2">The sequence shown here is derived from an EMBL/GenBank/DDBJ whole genome shotgun (WGS) entry which is preliminary data.</text>
</comment>
<dbReference type="InterPro" id="IPR035931">
    <property type="entry name" value="YlxR-like_sf"/>
</dbReference>
<dbReference type="SUPFAM" id="SSF64376">
    <property type="entry name" value="YlxR-like"/>
    <property type="match status" value="1"/>
</dbReference>
<protein>
    <submittedName>
        <fullName evidence="2">YlxR family protein</fullName>
    </submittedName>
</protein>
<dbReference type="RefSeq" id="WP_377822942.1">
    <property type="nucleotide sequence ID" value="NZ_JBHSWJ010000002.1"/>
</dbReference>
<dbReference type="Pfam" id="PF04296">
    <property type="entry name" value="YlxR"/>
    <property type="match status" value="1"/>
</dbReference>
<evidence type="ECO:0000259" key="1">
    <source>
        <dbReference type="Pfam" id="PF04296"/>
    </source>
</evidence>
<dbReference type="PANTHER" id="PTHR34215">
    <property type="entry name" value="BLL0784 PROTEIN"/>
    <property type="match status" value="1"/>
</dbReference>
<organism evidence="2 3">
    <name type="scientific">Branchiibius cervicis</name>
    <dbReference type="NCBI Taxonomy" id="908252"/>
    <lineage>
        <taxon>Bacteria</taxon>
        <taxon>Bacillati</taxon>
        <taxon>Actinomycetota</taxon>
        <taxon>Actinomycetes</taxon>
        <taxon>Micrococcales</taxon>
        <taxon>Dermacoccaceae</taxon>
        <taxon>Branchiibius</taxon>
    </lineage>
</organism>
<evidence type="ECO:0000313" key="3">
    <source>
        <dbReference type="Proteomes" id="UP001596356"/>
    </source>
</evidence>
<gene>
    <name evidence="2" type="ORF">ACFQBT_11970</name>
</gene>
<dbReference type="PANTHER" id="PTHR34215:SF1">
    <property type="entry name" value="YLXR DOMAIN-CONTAINING PROTEIN"/>
    <property type="match status" value="1"/>
</dbReference>
<proteinExistence type="predicted"/>
<dbReference type="InterPro" id="IPR037465">
    <property type="entry name" value="YlxR"/>
</dbReference>
<sequence>MKIDHCGLRTCIGCGRRDDRSALVRVVADRRVAGPVSPVLVVPDPRGVLPGRGAWLHPDADCLSKAIRRRAFGRALRLTHAVDTDAVQQFVADRREGLD</sequence>
<keyword evidence="3" id="KW-1185">Reference proteome</keyword>
<dbReference type="EMBL" id="JBHSWJ010000002">
    <property type="protein sequence ID" value="MFC6714494.1"/>
    <property type="molecule type" value="Genomic_DNA"/>
</dbReference>
<reference evidence="3" key="1">
    <citation type="journal article" date="2019" name="Int. J. Syst. Evol. Microbiol.">
        <title>The Global Catalogue of Microorganisms (GCM) 10K type strain sequencing project: providing services to taxonomists for standard genome sequencing and annotation.</title>
        <authorList>
            <consortium name="The Broad Institute Genomics Platform"/>
            <consortium name="The Broad Institute Genome Sequencing Center for Infectious Disease"/>
            <person name="Wu L."/>
            <person name="Ma J."/>
        </authorList>
    </citation>
    <scope>NUCLEOTIDE SEQUENCE [LARGE SCALE GENOMIC DNA]</scope>
    <source>
        <strain evidence="3">NBRC 106593</strain>
    </source>
</reference>
<dbReference type="InterPro" id="IPR007393">
    <property type="entry name" value="YlxR_dom"/>
</dbReference>
<evidence type="ECO:0000313" key="2">
    <source>
        <dbReference type="EMBL" id="MFC6714494.1"/>
    </source>
</evidence>
<dbReference type="Gene3D" id="3.30.1230.10">
    <property type="entry name" value="YlxR-like"/>
    <property type="match status" value="1"/>
</dbReference>
<name>A0ABW2AU44_9MICO</name>
<accession>A0ABW2AU44</accession>
<dbReference type="Proteomes" id="UP001596356">
    <property type="component" value="Unassembled WGS sequence"/>
</dbReference>